<evidence type="ECO:0000256" key="4">
    <source>
        <dbReference type="ARBA" id="ARBA00024056"/>
    </source>
</evidence>
<dbReference type="GO" id="GO:0009272">
    <property type="term" value="P:fungal-type cell wall biogenesis"/>
    <property type="evidence" value="ECO:0007669"/>
    <property type="project" value="UniProtKB-ARBA"/>
</dbReference>
<dbReference type="GO" id="GO:0006032">
    <property type="term" value="P:chitin catabolic process"/>
    <property type="evidence" value="ECO:0007669"/>
    <property type="project" value="UniProtKB-KW"/>
</dbReference>
<dbReference type="GO" id="GO:0004099">
    <property type="term" value="F:chitin deacetylase activity"/>
    <property type="evidence" value="ECO:0007669"/>
    <property type="project" value="UniProtKB-EC"/>
</dbReference>
<organism evidence="7 8">
    <name type="scientific">Cyphellophora attinorum</name>
    <dbReference type="NCBI Taxonomy" id="1664694"/>
    <lineage>
        <taxon>Eukaryota</taxon>
        <taxon>Fungi</taxon>
        <taxon>Dikarya</taxon>
        <taxon>Ascomycota</taxon>
        <taxon>Pezizomycotina</taxon>
        <taxon>Eurotiomycetes</taxon>
        <taxon>Chaetothyriomycetidae</taxon>
        <taxon>Chaetothyriales</taxon>
        <taxon>Cyphellophoraceae</taxon>
        <taxon>Cyphellophora</taxon>
    </lineage>
</organism>
<dbReference type="VEuPathDB" id="FungiDB:AB675_10385"/>
<comment type="catalytic activity">
    <reaction evidence="5">
        <text>[(1-&gt;4)-N-acetyl-beta-D-glucosaminyl](n) + n H2O = chitosan + n acetate</text>
        <dbReference type="Rhea" id="RHEA:10464"/>
        <dbReference type="Rhea" id="RHEA-COMP:9593"/>
        <dbReference type="Rhea" id="RHEA-COMP:9597"/>
        <dbReference type="ChEBI" id="CHEBI:15377"/>
        <dbReference type="ChEBI" id="CHEBI:17029"/>
        <dbReference type="ChEBI" id="CHEBI:30089"/>
        <dbReference type="ChEBI" id="CHEBI:57704"/>
        <dbReference type="EC" id="3.5.1.41"/>
    </reaction>
    <physiologicalReaction direction="left-to-right" evidence="5">
        <dbReference type="Rhea" id="RHEA:10465"/>
    </physiologicalReaction>
</comment>
<name>A0A0N0NJX2_9EURO</name>
<gene>
    <name evidence="7" type="ORF">AB675_10385</name>
</gene>
<evidence type="ECO:0000313" key="7">
    <source>
        <dbReference type="EMBL" id="KPI37481.1"/>
    </source>
</evidence>
<dbReference type="PANTHER" id="PTHR10587">
    <property type="entry name" value="GLYCOSYL TRANSFERASE-RELATED"/>
    <property type="match status" value="1"/>
</dbReference>
<evidence type="ECO:0000256" key="2">
    <source>
        <dbReference type="ARBA" id="ARBA00023024"/>
    </source>
</evidence>
<comment type="caution">
    <text evidence="7">The sequence shown here is derived from an EMBL/GenBank/DDBJ whole genome shotgun (WGS) entry which is preliminary data.</text>
</comment>
<dbReference type="SUPFAM" id="SSF88713">
    <property type="entry name" value="Glycoside hydrolase/deacetylase"/>
    <property type="match status" value="1"/>
</dbReference>
<dbReference type="Proteomes" id="UP000038010">
    <property type="component" value="Unassembled WGS sequence"/>
</dbReference>
<keyword evidence="2" id="KW-0624">Polysaccharide degradation</keyword>
<dbReference type="AlphaFoldDB" id="A0A0N0NJX2"/>
<dbReference type="PROSITE" id="PS51677">
    <property type="entry name" value="NODB"/>
    <property type="match status" value="1"/>
</dbReference>
<evidence type="ECO:0000256" key="5">
    <source>
        <dbReference type="ARBA" id="ARBA00048494"/>
    </source>
</evidence>
<dbReference type="EC" id="3.5.1.41" evidence="4"/>
<protein>
    <recommendedName>
        <fullName evidence="4">chitin deacetylase</fullName>
        <ecNumber evidence="4">3.5.1.41</ecNumber>
    </recommendedName>
</protein>
<dbReference type="RefSeq" id="XP_017997444.1">
    <property type="nucleotide sequence ID" value="XM_018139152.1"/>
</dbReference>
<proteinExistence type="predicted"/>
<evidence type="ECO:0000256" key="1">
    <source>
        <dbReference type="ARBA" id="ARBA00001941"/>
    </source>
</evidence>
<keyword evidence="2" id="KW-0119">Carbohydrate metabolism</keyword>
<sequence>MLLLLFILATLLVILPLYIIYKPPNALIRYFQQRWPDVLWQLPTSRNIIALTIDDAPSEHTQELLRILTANNVTASFFIIGAQVPGRQDLMVDMVEQGHELSNHAMHDEASKSLSDDELRSQIETVQNLIANVYKSAGVPQPERRFFRPGSGFFSTSMRGLVQQMSHQIVLGGIYPHDPQIPYWWINARHILSMARPGGIIICHDRRPWTAPMLAKVLPELRRRGYQVMSLSQALQAT</sequence>
<keyword evidence="2" id="KW-0146">Chitin degradation</keyword>
<dbReference type="Gene3D" id="3.20.20.370">
    <property type="entry name" value="Glycoside hydrolase/deacetylase"/>
    <property type="match status" value="1"/>
</dbReference>
<dbReference type="PANTHER" id="PTHR10587:SF137">
    <property type="entry name" value="4-DEOXY-4-FORMAMIDO-L-ARABINOSE-PHOSPHOUNDECAPRENOL DEFORMYLASE ARND-RELATED"/>
    <property type="match status" value="1"/>
</dbReference>
<dbReference type="InterPro" id="IPR002509">
    <property type="entry name" value="NODB_dom"/>
</dbReference>
<dbReference type="InterPro" id="IPR050248">
    <property type="entry name" value="Polysacc_deacetylase_ArnD"/>
</dbReference>
<accession>A0A0N0NJX2</accession>
<dbReference type="EMBL" id="LFJN01000024">
    <property type="protein sequence ID" value="KPI37481.1"/>
    <property type="molecule type" value="Genomic_DNA"/>
</dbReference>
<keyword evidence="8" id="KW-1185">Reference proteome</keyword>
<dbReference type="GeneID" id="28731032"/>
<evidence type="ECO:0000256" key="3">
    <source>
        <dbReference type="ARBA" id="ARBA00023285"/>
    </source>
</evidence>
<dbReference type="CDD" id="cd10958">
    <property type="entry name" value="CE4_NodB_like_2"/>
    <property type="match status" value="1"/>
</dbReference>
<dbReference type="Pfam" id="PF01522">
    <property type="entry name" value="Polysacc_deac_1"/>
    <property type="match status" value="1"/>
</dbReference>
<reference evidence="7 8" key="1">
    <citation type="submission" date="2015-06" db="EMBL/GenBank/DDBJ databases">
        <title>Draft genome of the ant-associated black yeast Phialophora attae CBS 131958.</title>
        <authorList>
            <person name="Moreno L.F."/>
            <person name="Stielow B.J."/>
            <person name="de Hoog S."/>
            <person name="Vicente V.A."/>
            <person name="Weiss V.A."/>
            <person name="de Vries M."/>
            <person name="Cruz L.M."/>
            <person name="Souza E.M."/>
        </authorList>
    </citation>
    <scope>NUCLEOTIDE SEQUENCE [LARGE SCALE GENOMIC DNA]</scope>
    <source>
        <strain evidence="7 8">CBS 131958</strain>
    </source>
</reference>
<evidence type="ECO:0000259" key="6">
    <source>
        <dbReference type="PROSITE" id="PS51677"/>
    </source>
</evidence>
<dbReference type="OrthoDB" id="407355at2759"/>
<evidence type="ECO:0000313" key="8">
    <source>
        <dbReference type="Proteomes" id="UP000038010"/>
    </source>
</evidence>
<dbReference type="InterPro" id="IPR011330">
    <property type="entry name" value="Glyco_hydro/deAcase_b/a-brl"/>
</dbReference>
<comment type="cofactor">
    <cofactor evidence="1">
        <name>Co(2+)</name>
        <dbReference type="ChEBI" id="CHEBI:48828"/>
    </cofactor>
</comment>
<dbReference type="STRING" id="1664694.A0A0N0NJX2"/>
<dbReference type="GO" id="GO:0005975">
    <property type="term" value="P:carbohydrate metabolic process"/>
    <property type="evidence" value="ECO:0007669"/>
    <property type="project" value="InterPro"/>
</dbReference>
<keyword evidence="3" id="KW-0170">Cobalt</keyword>
<feature type="domain" description="NodB homology" evidence="6">
    <location>
        <begin position="47"/>
        <end position="229"/>
    </location>
</feature>